<protein>
    <recommendedName>
        <fullName evidence="3 9">Gluconokinase</fullName>
        <ecNumber evidence="3 9">2.7.1.12</ecNumber>
    </recommendedName>
</protein>
<dbReference type="GO" id="GO:0046316">
    <property type="term" value="F:gluconokinase activity"/>
    <property type="evidence" value="ECO:0007669"/>
    <property type="project" value="UniProtKB-EC"/>
</dbReference>
<evidence type="ECO:0000313" key="11">
    <source>
        <dbReference type="Proteomes" id="UP001378242"/>
    </source>
</evidence>
<evidence type="ECO:0000256" key="5">
    <source>
        <dbReference type="ARBA" id="ARBA00022741"/>
    </source>
</evidence>
<evidence type="ECO:0000256" key="7">
    <source>
        <dbReference type="ARBA" id="ARBA00022840"/>
    </source>
</evidence>
<evidence type="ECO:0000256" key="1">
    <source>
        <dbReference type="ARBA" id="ARBA00004761"/>
    </source>
</evidence>
<sequence length="216" mass="23178">MQQQAEGVSSTASAQGSVALDDESVTLPEGGVRLVVMGVSGCGKSHVGQALAACLGAQFIDGDDYHGEANVAKMARGIPLNDEDRHGWLARLVELIDEARREGRSLVLACSSLKRRYRDQLRGGDAALGFVFLEGTRELLLERLEARTDHFFKGAAMLDDQLATLEVPERETERVYTLDISATPQALVEQVCQQLTAQHASSKALTPGADSRLSAG</sequence>
<keyword evidence="5 9" id="KW-0547">Nucleotide-binding</keyword>
<evidence type="ECO:0000256" key="6">
    <source>
        <dbReference type="ARBA" id="ARBA00022777"/>
    </source>
</evidence>
<dbReference type="EMBL" id="JBAKAP010000015">
    <property type="protein sequence ID" value="MEL0617839.1"/>
    <property type="molecule type" value="Genomic_DNA"/>
</dbReference>
<dbReference type="InterPro" id="IPR027417">
    <property type="entry name" value="P-loop_NTPase"/>
</dbReference>
<evidence type="ECO:0000256" key="9">
    <source>
        <dbReference type="RuleBase" id="RU363066"/>
    </source>
</evidence>
<keyword evidence="11" id="KW-1185">Reference proteome</keyword>
<keyword evidence="7 9" id="KW-0067">ATP-binding</keyword>
<comment type="similarity">
    <text evidence="2 9">Belongs to the gluconokinase GntK/GntV family.</text>
</comment>
<dbReference type="InterPro" id="IPR006001">
    <property type="entry name" value="Therm_gnt_kin"/>
</dbReference>
<evidence type="ECO:0000256" key="4">
    <source>
        <dbReference type="ARBA" id="ARBA00022679"/>
    </source>
</evidence>
<dbReference type="CDD" id="cd02021">
    <property type="entry name" value="GntK"/>
    <property type="match status" value="1"/>
</dbReference>
<keyword evidence="6 9" id="KW-0418">Kinase</keyword>
<evidence type="ECO:0000256" key="8">
    <source>
        <dbReference type="ARBA" id="ARBA00048090"/>
    </source>
</evidence>
<dbReference type="NCBIfam" id="TIGR01313">
    <property type="entry name" value="therm_gnt_kin"/>
    <property type="match status" value="1"/>
</dbReference>
<comment type="catalytic activity">
    <reaction evidence="8 9">
        <text>D-gluconate + ATP = 6-phospho-D-gluconate + ADP + H(+)</text>
        <dbReference type="Rhea" id="RHEA:19433"/>
        <dbReference type="ChEBI" id="CHEBI:15378"/>
        <dbReference type="ChEBI" id="CHEBI:18391"/>
        <dbReference type="ChEBI" id="CHEBI:30616"/>
        <dbReference type="ChEBI" id="CHEBI:58759"/>
        <dbReference type="ChEBI" id="CHEBI:456216"/>
        <dbReference type="EC" id="2.7.1.12"/>
    </reaction>
</comment>
<comment type="pathway">
    <text evidence="1">Carbohydrate acid metabolism.</text>
</comment>
<evidence type="ECO:0000256" key="3">
    <source>
        <dbReference type="ARBA" id="ARBA00012054"/>
    </source>
</evidence>
<dbReference type="SUPFAM" id="SSF52540">
    <property type="entry name" value="P-loop containing nucleoside triphosphate hydrolases"/>
    <property type="match status" value="1"/>
</dbReference>
<reference evidence="10 11" key="1">
    <citation type="submission" date="2024-02" db="EMBL/GenBank/DDBJ databases">
        <title>Bacteria isolated from the canopy kelp, Nereocystis luetkeana.</title>
        <authorList>
            <person name="Pfister C.A."/>
            <person name="Younker I.T."/>
            <person name="Light S.H."/>
        </authorList>
    </citation>
    <scope>NUCLEOTIDE SEQUENCE [LARGE SCALE GENOMIC DNA]</scope>
    <source>
        <strain evidence="10 11">TI.5.07</strain>
    </source>
</reference>
<dbReference type="Proteomes" id="UP001378242">
    <property type="component" value="Unassembled WGS sequence"/>
</dbReference>
<name>A0ABU9GI87_COBMA</name>
<dbReference type="Gene3D" id="3.40.50.300">
    <property type="entry name" value="P-loop containing nucleotide triphosphate hydrolases"/>
    <property type="match status" value="1"/>
</dbReference>
<evidence type="ECO:0000256" key="2">
    <source>
        <dbReference type="ARBA" id="ARBA00008420"/>
    </source>
</evidence>
<dbReference type="EC" id="2.7.1.12" evidence="3 9"/>
<keyword evidence="4 9" id="KW-0808">Transferase</keyword>
<dbReference type="PANTHER" id="PTHR43442">
    <property type="entry name" value="GLUCONOKINASE-RELATED"/>
    <property type="match status" value="1"/>
</dbReference>
<gene>
    <name evidence="10" type="ORF">V6243_13490</name>
</gene>
<dbReference type="Pfam" id="PF13671">
    <property type="entry name" value="AAA_33"/>
    <property type="match status" value="1"/>
</dbReference>
<dbReference type="RefSeq" id="WP_307722835.1">
    <property type="nucleotide sequence ID" value="NZ_BJOH01000069.1"/>
</dbReference>
<proteinExistence type="inferred from homology"/>
<evidence type="ECO:0000313" key="10">
    <source>
        <dbReference type="EMBL" id="MEL0617839.1"/>
    </source>
</evidence>
<organism evidence="10 11">
    <name type="scientific">Cobetia marina</name>
    <name type="common">Deleya marina</name>
    <dbReference type="NCBI Taxonomy" id="28258"/>
    <lineage>
        <taxon>Bacteria</taxon>
        <taxon>Pseudomonadati</taxon>
        <taxon>Pseudomonadota</taxon>
        <taxon>Gammaproteobacteria</taxon>
        <taxon>Oceanospirillales</taxon>
        <taxon>Halomonadaceae</taxon>
        <taxon>Cobetia</taxon>
    </lineage>
</organism>
<dbReference type="PANTHER" id="PTHR43442:SF3">
    <property type="entry name" value="GLUCONOKINASE-RELATED"/>
    <property type="match status" value="1"/>
</dbReference>
<comment type="caution">
    <text evidence="10">The sequence shown here is derived from an EMBL/GenBank/DDBJ whole genome shotgun (WGS) entry which is preliminary data.</text>
</comment>
<accession>A0ABU9GI87</accession>